<reference evidence="1 2" key="1">
    <citation type="submission" date="2019-01" db="EMBL/GenBank/DDBJ databases">
        <title>Genome sequencing of the rare red list fungi Fomitopsis rosea.</title>
        <authorList>
            <person name="Buettner E."/>
            <person name="Kellner H."/>
        </authorList>
    </citation>
    <scope>NUCLEOTIDE SEQUENCE [LARGE SCALE GENOMIC DNA]</scope>
    <source>
        <strain evidence="1 2">DSM 105464</strain>
    </source>
</reference>
<comment type="caution">
    <text evidence="1">The sequence shown here is derived from an EMBL/GenBank/DDBJ whole genome shotgun (WGS) entry which is preliminary data.</text>
</comment>
<proteinExistence type="predicted"/>
<dbReference type="PANTHER" id="PTHR39214:SF1">
    <property type="entry name" value="MICROBODY (PEROXISOME) BIOGENESIS PROTEIN PEROXIN 8 (EUROFUNG)"/>
    <property type="match status" value="1"/>
</dbReference>
<gene>
    <name evidence="1" type="ORF">EVJ58_g10000</name>
</gene>
<sequence>MADRGYFALLSHLYHPDTTLTLPVVQASIAHYLARLPQPPTSLSASVISSPLFQRFSHAKLDALCTAHRHAVQAKVKLLQEDKGGVFSRGLHSRLGEWMKGVLEGFRGGHAVLKLAGCGGLLLGLEDLERELHLGNGGVRGLVEEEIVLALAEVLDTYSYVPYSTDWAKDYKSESEDGEEPLALCLLLASRFVPLISTARLETLPLPVFSDLLTSTIESAFQGGKYLAHVSSSSRRPSETGLAFDATSPFADIIRTLSSSKYIMSMATLSKFSAHILSILAESRPSYGWPAMAQALTRLGRTAGAVEADWVSSPLPAVASEEDVSPESRELLAQMWNLLKTQLFTTIMLCQAILSTVVFVPPPGVTPASSTSSPHSLSSAVLRTLSRLSFVVHQFGGVTASGGGFPELKRVFYMALDVLASDPSESERFVAELCQADSANGQYVLVRLITSAELHLAVDLSASVQNVKTAYALACIEQLIPVLGDECIRRDVFALCLPHLSNATHRETYESAHSVMLAIFAAYAQKTGQQAARAAADGDSSGFISQIIPFYTGCLLENSSDGKLDTSQLCLAYAAVVRSATALGQNGASHLDGEVLARFCVERLLDAIHQAGGSREPSSEDLHRLHLTLIATVSSVSLVLLPRILGECKAVITSLSDSSASTRRRESTQALFREISEKVGDAEKEYCMRWWYDNRASFVVDVEEAATLSESTTVKGSESARL</sequence>
<dbReference type="EMBL" id="SEKV01000970">
    <property type="protein sequence ID" value="TFY52470.1"/>
    <property type="molecule type" value="Genomic_DNA"/>
</dbReference>
<accession>A0A4Y9XQS0</accession>
<evidence type="ECO:0000313" key="2">
    <source>
        <dbReference type="Proteomes" id="UP000298390"/>
    </source>
</evidence>
<dbReference type="PANTHER" id="PTHR39214">
    <property type="entry name" value="MICROBODY (PEROXISOME) BIOGENESIS PROTEIN PEROXIN 8 (EUROFUNG)"/>
    <property type="match status" value="1"/>
</dbReference>
<dbReference type="AlphaFoldDB" id="A0A4Y9XQS0"/>
<name>A0A4Y9XQS0_9APHY</name>
<organism evidence="1 2">
    <name type="scientific">Rhodofomes roseus</name>
    <dbReference type="NCBI Taxonomy" id="34475"/>
    <lineage>
        <taxon>Eukaryota</taxon>
        <taxon>Fungi</taxon>
        <taxon>Dikarya</taxon>
        <taxon>Basidiomycota</taxon>
        <taxon>Agaricomycotina</taxon>
        <taxon>Agaricomycetes</taxon>
        <taxon>Polyporales</taxon>
        <taxon>Rhodofomes</taxon>
    </lineage>
</organism>
<protein>
    <submittedName>
        <fullName evidence="1">Uncharacterized protein</fullName>
    </submittedName>
</protein>
<dbReference type="InterPro" id="IPR055334">
    <property type="entry name" value="PEX8-like"/>
</dbReference>
<dbReference type="Proteomes" id="UP000298390">
    <property type="component" value="Unassembled WGS sequence"/>
</dbReference>
<evidence type="ECO:0000313" key="1">
    <source>
        <dbReference type="EMBL" id="TFY52470.1"/>
    </source>
</evidence>
<dbReference type="STRING" id="34475.A0A4Y9XQS0"/>